<dbReference type="Proteomes" id="UP000237752">
    <property type="component" value="Unassembled WGS sequence"/>
</dbReference>
<keyword evidence="2" id="KW-0732">Signal</keyword>
<dbReference type="AlphaFoldDB" id="A0A2T0ZS38"/>
<name>A0A2T0ZS38_9ACTN</name>
<sequence length="432" mass="45082">MQSVELSRRRALALGALATLSAALLGACSDEVPGRGSHGGSGGVFKPASGPAKPVGVSEAPEYVGAQLGFAFALLGQTSAATSQGNVIISPYSVAQVLSMIAQGAAGTTYEQIAAAMGIEGPADVLAKGSNATAGALEDLAKTTLSSGNALFRSAQFAVKKPFDQAMIDDFGTASYPTDFGNPTNAVGKINDWVAQSTNDKIKKLLKPNQVDANTRMVLVNAVYMLAKWKEQFDPDDTKPSTFQAASGDTKVAKMVEKLTFRYAELDGVEIVDLPYEDDNLLATFVVPPAGGLDAALKSGTSLASLVADERPEIEATLLLPKFEARLRVELTDVLGQLGITQAFTTTADFSALSDEPTHVSFVQHEAWVKVGEKGTEGAAATAGGQAATAVPGEKNPKIVDIDRPFIFLVREKTSNAVLFAATVRDPSLAAK</sequence>
<evidence type="ECO:0000313" key="5">
    <source>
        <dbReference type="Proteomes" id="UP000237752"/>
    </source>
</evidence>
<dbReference type="SMART" id="SM00093">
    <property type="entry name" value="SERPIN"/>
    <property type="match status" value="1"/>
</dbReference>
<dbReference type="InterPro" id="IPR023795">
    <property type="entry name" value="Serpin_CS"/>
</dbReference>
<comment type="caution">
    <text evidence="4">The sequence shown here is derived from an EMBL/GenBank/DDBJ whole genome shotgun (WGS) entry which is preliminary data.</text>
</comment>
<comment type="similarity">
    <text evidence="1">Belongs to the serpin family.</text>
</comment>
<dbReference type="PROSITE" id="PS00284">
    <property type="entry name" value="SERPIN"/>
    <property type="match status" value="1"/>
</dbReference>
<dbReference type="SUPFAM" id="SSF56574">
    <property type="entry name" value="Serpins"/>
    <property type="match status" value="1"/>
</dbReference>
<proteinExistence type="inferred from homology"/>
<dbReference type="GO" id="GO:0005615">
    <property type="term" value="C:extracellular space"/>
    <property type="evidence" value="ECO:0007669"/>
    <property type="project" value="InterPro"/>
</dbReference>
<feature type="domain" description="Serpin" evidence="3">
    <location>
        <begin position="72"/>
        <end position="427"/>
    </location>
</feature>
<evidence type="ECO:0000259" key="3">
    <source>
        <dbReference type="SMART" id="SM00093"/>
    </source>
</evidence>
<evidence type="ECO:0000256" key="2">
    <source>
        <dbReference type="SAM" id="SignalP"/>
    </source>
</evidence>
<reference evidence="4 5" key="1">
    <citation type="submission" date="2018-03" db="EMBL/GenBank/DDBJ databases">
        <title>Genomic Encyclopedia of Archaeal and Bacterial Type Strains, Phase II (KMG-II): from individual species to whole genera.</title>
        <authorList>
            <person name="Goeker M."/>
        </authorList>
    </citation>
    <scope>NUCLEOTIDE SEQUENCE [LARGE SCALE GENOMIC DNA]</scope>
    <source>
        <strain evidence="4 5">DSM 100065</strain>
    </source>
</reference>
<dbReference type="InterPro" id="IPR042185">
    <property type="entry name" value="Serpin_sf_2"/>
</dbReference>
<dbReference type="InterPro" id="IPR023796">
    <property type="entry name" value="Serpin_dom"/>
</dbReference>
<organism evidence="4 5">
    <name type="scientific">Antricoccus suffuscus</name>
    <dbReference type="NCBI Taxonomy" id="1629062"/>
    <lineage>
        <taxon>Bacteria</taxon>
        <taxon>Bacillati</taxon>
        <taxon>Actinomycetota</taxon>
        <taxon>Actinomycetes</taxon>
        <taxon>Geodermatophilales</taxon>
        <taxon>Antricoccaceae</taxon>
        <taxon>Antricoccus</taxon>
    </lineage>
</organism>
<dbReference type="Pfam" id="PF00079">
    <property type="entry name" value="Serpin"/>
    <property type="match status" value="1"/>
</dbReference>
<dbReference type="Gene3D" id="2.30.39.10">
    <property type="entry name" value="Alpha-1-antitrypsin, domain 1"/>
    <property type="match status" value="1"/>
</dbReference>
<dbReference type="Gene3D" id="2.10.310.10">
    <property type="entry name" value="Serpins superfamily"/>
    <property type="match status" value="1"/>
</dbReference>
<dbReference type="Gene3D" id="3.30.497.10">
    <property type="entry name" value="Antithrombin, subunit I, domain 2"/>
    <property type="match status" value="1"/>
</dbReference>
<feature type="chain" id="PRO_5039222943" evidence="2">
    <location>
        <begin position="27"/>
        <end position="432"/>
    </location>
</feature>
<dbReference type="RefSeq" id="WP_170111147.1">
    <property type="nucleotide sequence ID" value="NZ_PVUE01000019.1"/>
</dbReference>
<dbReference type="GO" id="GO:0004867">
    <property type="term" value="F:serine-type endopeptidase inhibitor activity"/>
    <property type="evidence" value="ECO:0007669"/>
    <property type="project" value="InterPro"/>
</dbReference>
<evidence type="ECO:0000256" key="1">
    <source>
        <dbReference type="RuleBase" id="RU000411"/>
    </source>
</evidence>
<dbReference type="InterPro" id="IPR000215">
    <property type="entry name" value="Serpin_fam"/>
</dbReference>
<gene>
    <name evidence="4" type="ORF">CLV47_11950</name>
</gene>
<dbReference type="PANTHER" id="PTHR11461">
    <property type="entry name" value="SERINE PROTEASE INHIBITOR, SERPIN"/>
    <property type="match status" value="1"/>
</dbReference>
<accession>A0A2T0ZS38</accession>
<feature type="signal peptide" evidence="2">
    <location>
        <begin position="1"/>
        <end position="26"/>
    </location>
</feature>
<evidence type="ECO:0000313" key="4">
    <source>
        <dbReference type="EMBL" id="PRZ39104.1"/>
    </source>
</evidence>
<dbReference type="InterPro" id="IPR036186">
    <property type="entry name" value="Serpin_sf"/>
</dbReference>
<dbReference type="PANTHER" id="PTHR11461:SF211">
    <property type="entry name" value="GH10112P-RELATED"/>
    <property type="match status" value="1"/>
</dbReference>
<keyword evidence="5" id="KW-1185">Reference proteome</keyword>
<dbReference type="EMBL" id="PVUE01000019">
    <property type="protein sequence ID" value="PRZ39104.1"/>
    <property type="molecule type" value="Genomic_DNA"/>
</dbReference>
<protein>
    <submittedName>
        <fullName evidence="4">Serpin B</fullName>
    </submittedName>
</protein>
<dbReference type="InterPro" id="IPR042178">
    <property type="entry name" value="Serpin_sf_1"/>
</dbReference>